<dbReference type="PROSITE" id="PS50994">
    <property type="entry name" value="INTEGRASE"/>
    <property type="match status" value="1"/>
</dbReference>
<sequence length="131" mass="14725">MRETMPEDLVSEALRRALAVRHPVAGLIVHSDQGSQYTATRFRELPATHGAHQSMSRKGNCYDNAPAESCWSRLKTELLDGGSFPGLEEARLELSHYITYYNDERRHSALGYQAPNHFEIPLQTSSPKCPV</sequence>
<dbReference type="InterPro" id="IPR012337">
    <property type="entry name" value="RNaseH-like_sf"/>
</dbReference>
<accession>A0A328B3J3</accession>
<protein>
    <recommendedName>
        <fullName evidence="1">Integrase catalytic domain-containing protein</fullName>
    </recommendedName>
</protein>
<reference evidence="3" key="1">
    <citation type="submission" date="2018-05" db="EMBL/GenBank/DDBJ databases">
        <authorList>
            <person name="Nie L."/>
        </authorList>
    </citation>
    <scope>NUCLEOTIDE SEQUENCE [LARGE SCALE GENOMIC DNA]</scope>
    <source>
        <strain evidence="3">NL</strain>
    </source>
</reference>
<dbReference type="GO" id="GO:0003676">
    <property type="term" value="F:nucleic acid binding"/>
    <property type="evidence" value="ECO:0007669"/>
    <property type="project" value="InterPro"/>
</dbReference>
<evidence type="ECO:0000313" key="2">
    <source>
        <dbReference type="EMBL" id="RAK62002.1"/>
    </source>
</evidence>
<dbReference type="PANTHER" id="PTHR46889:SF4">
    <property type="entry name" value="TRANSPOSASE INSO FOR INSERTION SEQUENCE ELEMENT IS911B-RELATED"/>
    <property type="match status" value="1"/>
</dbReference>
<dbReference type="PANTHER" id="PTHR46889">
    <property type="entry name" value="TRANSPOSASE INSF FOR INSERTION SEQUENCE IS3B-RELATED"/>
    <property type="match status" value="1"/>
</dbReference>
<organism evidence="2 3">
    <name type="scientific">Hymenobacter edaphi</name>
    <dbReference type="NCBI Taxonomy" id="2211146"/>
    <lineage>
        <taxon>Bacteria</taxon>
        <taxon>Pseudomonadati</taxon>
        <taxon>Bacteroidota</taxon>
        <taxon>Cytophagia</taxon>
        <taxon>Cytophagales</taxon>
        <taxon>Hymenobacteraceae</taxon>
        <taxon>Hymenobacter</taxon>
    </lineage>
</organism>
<dbReference type="Pfam" id="PF13683">
    <property type="entry name" value="rve_3"/>
    <property type="match status" value="1"/>
</dbReference>
<evidence type="ECO:0000259" key="1">
    <source>
        <dbReference type="PROSITE" id="PS50994"/>
    </source>
</evidence>
<feature type="domain" description="Integrase catalytic" evidence="1">
    <location>
        <begin position="1"/>
        <end position="123"/>
    </location>
</feature>
<dbReference type="InterPro" id="IPR001584">
    <property type="entry name" value="Integrase_cat-core"/>
</dbReference>
<dbReference type="Proteomes" id="UP000248553">
    <property type="component" value="Unassembled WGS sequence"/>
</dbReference>
<name>A0A328B3J3_9BACT</name>
<keyword evidence="3" id="KW-1185">Reference proteome</keyword>
<gene>
    <name evidence="2" type="ORF">DLM85_24580</name>
</gene>
<dbReference type="AlphaFoldDB" id="A0A328B3J3"/>
<dbReference type="EMBL" id="QHKM01000020">
    <property type="protein sequence ID" value="RAK62002.1"/>
    <property type="molecule type" value="Genomic_DNA"/>
</dbReference>
<dbReference type="InterPro" id="IPR050900">
    <property type="entry name" value="Transposase_IS3/IS150/IS904"/>
</dbReference>
<comment type="caution">
    <text evidence="2">The sequence shown here is derived from an EMBL/GenBank/DDBJ whole genome shotgun (WGS) entry which is preliminary data.</text>
</comment>
<dbReference type="SUPFAM" id="SSF53098">
    <property type="entry name" value="Ribonuclease H-like"/>
    <property type="match status" value="1"/>
</dbReference>
<proteinExistence type="predicted"/>
<dbReference type="InterPro" id="IPR036397">
    <property type="entry name" value="RNaseH_sf"/>
</dbReference>
<dbReference type="Gene3D" id="3.30.420.10">
    <property type="entry name" value="Ribonuclease H-like superfamily/Ribonuclease H"/>
    <property type="match status" value="1"/>
</dbReference>
<dbReference type="GO" id="GO:0015074">
    <property type="term" value="P:DNA integration"/>
    <property type="evidence" value="ECO:0007669"/>
    <property type="project" value="InterPro"/>
</dbReference>
<evidence type="ECO:0000313" key="3">
    <source>
        <dbReference type="Proteomes" id="UP000248553"/>
    </source>
</evidence>